<dbReference type="Gene3D" id="3.60.110.10">
    <property type="entry name" value="Carbon-nitrogen hydrolase"/>
    <property type="match status" value="1"/>
</dbReference>
<evidence type="ECO:0000256" key="6">
    <source>
        <dbReference type="ARBA" id="ARBA00023136"/>
    </source>
</evidence>
<comment type="subcellular location">
    <subcellularLocation>
        <location evidence="1">Cell membrane</location>
        <topology evidence="1">Multi-pass membrane protein</topology>
    </subcellularLocation>
</comment>
<reference evidence="10" key="1">
    <citation type="submission" date="2018-06" db="EMBL/GenBank/DDBJ databases">
        <authorList>
            <person name="Zhirakovskaya E."/>
        </authorList>
    </citation>
    <scope>NUCLEOTIDE SEQUENCE</scope>
</reference>
<dbReference type="NCBIfam" id="TIGR00546">
    <property type="entry name" value="lnt"/>
    <property type="match status" value="1"/>
</dbReference>
<dbReference type="InterPro" id="IPR003010">
    <property type="entry name" value="C-N_Hydrolase"/>
</dbReference>
<keyword evidence="6 8" id="KW-0472">Membrane</keyword>
<dbReference type="SUPFAM" id="SSF56317">
    <property type="entry name" value="Carbon-nitrogen hydrolase"/>
    <property type="match status" value="1"/>
</dbReference>
<dbReference type="InterPro" id="IPR045378">
    <property type="entry name" value="LNT_N"/>
</dbReference>
<evidence type="ECO:0000256" key="8">
    <source>
        <dbReference type="SAM" id="Phobius"/>
    </source>
</evidence>
<dbReference type="GO" id="GO:0042158">
    <property type="term" value="P:lipoprotein biosynthetic process"/>
    <property type="evidence" value="ECO:0007669"/>
    <property type="project" value="InterPro"/>
</dbReference>
<dbReference type="PANTHER" id="PTHR38686">
    <property type="entry name" value="APOLIPOPROTEIN N-ACYLTRANSFERASE"/>
    <property type="match status" value="1"/>
</dbReference>
<evidence type="ECO:0000256" key="5">
    <source>
        <dbReference type="ARBA" id="ARBA00022989"/>
    </source>
</evidence>
<proteinExistence type="inferred from homology"/>
<feature type="transmembrane region" description="Helical" evidence="8">
    <location>
        <begin position="63"/>
        <end position="83"/>
    </location>
</feature>
<sequence length="500" mass="56043">MIVACPLQKKPDYLLNIAALFCGLLLPFSFAPYGLFWLQFPVLAILFLSCLEQKPMVSFRRGFFFGLGWFVHGIHWLFYSLYFHGGMPAPIAGITIVLLSSVMALFPAFSMYLTNRVIKTSPLLMLALVYPLSWIIFDWFRGYFLTGFPWVQTGIAHIDTALAGYAPVVGGLGTGLMAAIIAGLLAASLLKTGAKRAFYKMGIPLVLAIYIGGYLLSLIQWTQPVGEPIKVSLVQGNIAQAEKWKRENRWPTLQMYRELTQQNWQSDLIIWPETALPGFRSGMPDYLEALSAQAVKNNSDVLLGVFVRNPQTKRYYNSVIALDGQVYKKRHLVPLGEYFPFRPLLGFFAQWVNIPMSDIENGEAEQPLIKAAGQTLGVSICFEDAFDRDVLLDLPQATMLVNVSNDAWFEDSPEPWQHHQIARMRALETGRYLLRATNTGVSSVIGPKGQVLAMSTQFKREVLTLKAQGYQGSTPYVFWGNYLLIGSGLVFLLVLVLRKK</sequence>
<keyword evidence="4 8" id="KW-0812">Transmembrane</keyword>
<evidence type="ECO:0000313" key="10">
    <source>
        <dbReference type="EMBL" id="VAW68609.1"/>
    </source>
</evidence>
<gene>
    <name evidence="10" type="ORF">MNBD_GAMMA10-2644</name>
</gene>
<keyword evidence="7 10" id="KW-0012">Acyltransferase</keyword>
<dbReference type="GO" id="GO:0016410">
    <property type="term" value="F:N-acyltransferase activity"/>
    <property type="evidence" value="ECO:0007669"/>
    <property type="project" value="InterPro"/>
</dbReference>
<dbReference type="EMBL" id="UOFJ01000352">
    <property type="protein sequence ID" value="VAW68609.1"/>
    <property type="molecule type" value="Genomic_DNA"/>
</dbReference>
<feature type="transmembrane region" description="Helical" evidence="8">
    <location>
        <begin position="202"/>
        <end position="221"/>
    </location>
</feature>
<dbReference type="CDD" id="cd07571">
    <property type="entry name" value="ALP_N-acyl_transferase"/>
    <property type="match status" value="1"/>
</dbReference>
<dbReference type="AlphaFoldDB" id="A0A3B0Y386"/>
<dbReference type="PANTHER" id="PTHR38686:SF1">
    <property type="entry name" value="APOLIPOPROTEIN N-ACYLTRANSFERASE"/>
    <property type="match status" value="1"/>
</dbReference>
<evidence type="ECO:0000256" key="4">
    <source>
        <dbReference type="ARBA" id="ARBA00022692"/>
    </source>
</evidence>
<dbReference type="InterPro" id="IPR004563">
    <property type="entry name" value="Apolipo_AcylTrfase"/>
</dbReference>
<evidence type="ECO:0000259" key="9">
    <source>
        <dbReference type="PROSITE" id="PS50263"/>
    </source>
</evidence>
<dbReference type="InterPro" id="IPR036526">
    <property type="entry name" value="C-N_Hydrolase_sf"/>
</dbReference>
<evidence type="ECO:0000256" key="1">
    <source>
        <dbReference type="ARBA" id="ARBA00004651"/>
    </source>
</evidence>
<evidence type="ECO:0000256" key="3">
    <source>
        <dbReference type="ARBA" id="ARBA00022679"/>
    </source>
</evidence>
<dbReference type="PROSITE" id="PS50263">
    <property type="entry name" value="CN_HYDROLASE"/>
    <property type="match status" value="1"/>
</dbReference>
<evidence type="ECO:0000256" key="7">
    <source>
        <dbReference type="ARBA" id="ARBA00023315"/>
    </source>
</evidence>
<feature type="transmembrane region" description="Helical" evidence="8">
    <location>
        <begin position="34"/>
        <end position="51"/>
    </location>
</feature>
<feature type="transmembrane region" description="Helical" evidence="8">
    <location>
        <begin position="12"/>
        <end position="28"/>
    </location>
</feature>
<keyword evidence="2" id="KW-1003">Cell membrane</keyword>
<keyword evidence="3 10" id="KW-0808">Transferase</keyword>
<dbReference type="Pfam" id="PF00795">
    <property type="entry name" value="CN_hydrolase"/>
    <property type="match status" value="1"/>
</dbReference>
<evidence type="ECO:0000256" key="2">
    <source>
        <dbReference type="ARBA" id="ARBA00022475"/>
    </source>
</evidence>
<name>A0A3B0Y386_9ZZZZ</name>
<protein>
    <submittedName>
        <fullName evidence="10">Apolipoprotein N-acyltransferase / Copper homeostasis protein CutE</fullName>
    </submittedName>
</protein>
<feature type="transmembrane region" description="Helical" evidence="8">
    <location>
        <begin position="123"/>
        <end position="144"/>
    </location>
</feature>
<organism evidence="10">
    <name type="scientific">hydrothermal vent metagenome</name>
    <dbReference type="NCBI Taxonomy" id="652676"/>
    <lineage>
        <taxon>unclassified sequences</taxon>
        <taxon>metagenomes</taxon>
        <taxon>ecological metagenomes</taxon>
    </lineage>
</organism>
<feature type="transmembrane region" description="Helical" evidence="8">
    <location>
        <begin position="89"/>
        <end position="111"/>
    </location>
</feature>
<keyword evidence="10" id="KW-0449">Lipoprotein</keyword>
<feature type="transmembrane region" description="Helical" evidence="8">
    <location>
        <begin position="476"/>
        <end position="497"/>
    </location>
</feature>
<keyword evidence="5 8" id="KW-1133">Transmembrane helix</keyword>
<feature type="domain" description="CN hydrolase" evidence="9">
    <location>
        <begin position="234"/>
        <end position="471"/>
    </location>
</feature>
<dbReference type="GO" id="GO:0005886">
    <property type="term" value="C:plasma membrane"/>
    <property type="evidence" value="ECO:0007669"/>
    <property type="project" value="UniProtKB-SubCell"/>
</dbReference>
<dbReference type="HAMAP" id="MF_01148">
    <property type="entry name" value="Lnt"/>
    <property type="match status" value="1"/>
</dbReference>
<accession>A0A3B0Y386</accession>
<dbReference type="Pfam" id="PF20154">
    <property type="entry name" value="LNT_N"/>
    <property type="match status" value="1"/>
</dbReference>
<feature type="transmembrane region" description="Helical" evidence="8">
    <location>
        <begin position="164"/>
        <end position="190"/>
    </location>
</feature>